<evidence type="ECO:0000259" key="11">
    <source>
        <dbReference type="PROSITE" id="PS51105"/>
    </source>
</evidence>
<name>A0A7W2AQQ5_9BACL</name>
<keyword evidence="8 9" id="KW-0472">Membrane</keyword>
<reference evidence="12 13" key="1">
    <citation type="submission" date="2020-07" db="EMBL/GenBank/DDBJ databases">
        <title>Thermoactinomyces phylogeny.</title>
        <authorList>
            <person name="Dunlap C."/>
        </authorList>
    </citation>
    <scope>NUCLEOTIDE SEQUENCE [LARGE SCALE GENOMIC DNA]</scope>
    <source>
        <strain evidence="12 13">AMNI-1</strain>
    </source>
</reference>
<dbReference type="GO" id="GO:0009401">
    <property type="term" value="P:phosphoenolpyruvate-dependent sugar phosphotransferase system"/>
    <property type="evidence" value="ECO:0007669"/>
    <property type="project" value="UniProtKB-KW"/>
</dbReference>
<keyword evidence="6 10" id="KW-0812">Transmembrane</keyword>
<sequence>MASENKAFALFEKYLMGPMGKVASWRFVRAIMAAGMASIPFVIVGSMFLVFNVLPQTFTFLQGFFDNSFFRVSDLYMLANKATMGIIALYFGLVVGYEYTKIFAEEENLNLSPLNGALLSLFAFFMTVPQLVLENGRMSLVHQIGDKIVHGWAMVEDGVSRLGATGIFVAIIMAIVAVQLYRLCVKQHWVIKMPEAVPEGVSRSFTALIPAFLVAITVLLINGILIALGTDIFKLVAIPFGFVVNLTSSWLGILVIYFIISALWLVGIHGTSIVFGFLTPIVLTNMQSNVDGANIPFAGEFNNAFVVMGGTGATLGLCLFIAFFARSKQLSVLGKAALAPGIFNINEPLMFGLPIVYNPFLAIPFFLAPMVSASIGYWAIKLQIVDAIVAMMPWPTPAGIGAFISTGGDYMAAVIALVCAFAAFLVWLPFIKIYDKRLVEQEKGAESATI</sequence>
<organism evidence="12 13">
    <name type="scientific">Thermoactinomyces mirandus</name>
    <dbReference type="NCBI Taxonomy" id="2756294"/>
    <lineage>
        <taxon>Bacteria</taxon>
        <taxon>Bacillati</taxon>
        <taxon>Bacillota</taxon>
        <taxon>Bacilli</taxon>
        <taxon>Bacillales</taxon>
        <taxon>Thermoactinomycetaceae</taxon>
        <taxon>Thermoactinomyces</taxon>
    </lineage>
</organism>
<keyword evidence="4 9" id="KW-0762">Sugar transport</keyword>
<feature type="transmembrane region" description="Helical" evidence="10">
    <location>
        <begin position="387"/>
        <end position="404"/>
    </location>
</feature>
<feature type="transmembrane region" description="Helical" evidence="10">
    <location>
        <begin position="363"/>
        <end position="380"/>
    </location>
</feature>
<evidence type="ECO:0000313" key="12">
    <source>
        <dbReference type="EMBL" id="MBA4601748.1"/>
    </source>
</evidence>
<keyword evidence="5" id="KW-0598">Phosphotransferase system</keyword>
<comment type="subcellular location">
    <subcellularLocation>
        <location evidence="1">Cell membrane</location>
        <topology evidence="1">Multi-pass membrane protein</topology>
    </subcellularLocation>
</comment>
<dbReference type="InterPro" id="IPR004501">
    <property type="entry name" value="PTS_EIIC_3"/>
</dbReference>
<evidence type="ECO:0000256" key="10">
    <source>
        <dbReference type="SAM" id="Phobius"/>
    </source>
</evidence>
<protein>
    <recommendedName>
        <fullName evidence="9">Permease IIC component</fullName>
    </recommendedName>
</protein>
<feature type="domain" description="PTS EIIC type-3" evidence="11">
    <location>
        <begin position="11"/>
        <end position="430"/>
    </location>
</feature>
<keyword evidence="3 9" id="KW-1003">Cell membrane</keyword>
<keyword evidence="2 9" id="KW-0813">Transport</keyword>
<dbReference type="NCBIfam" id="TIGR00410">
    <property type="entry name" value="lacE"/>
    <property type="match status" value="1"/>
</dbReference>
<dbReference type="PANTHER" id="PTHR33989">
    <property type="match status" value="1"/>
</dbReference>
<evidence type="ECO:0000256" key="8">
    <source>
        <dbReference type="ARBA" id="ARBA00023136"/>
    </source>
</evidence>
<dbReference type="NCBIfam" id="NF007157">
    <property type="entry name" value="PRK09592.1"/>
    <property type="match status" value="1"/>
</dbReference>
<dbReference type="EMBL" id="JACEOL010000017">
    <property type="protein sequence ID" value="MBA4601748.1"/>
    <property type="molecule type" value="Genomic_DNA"/>
</dbReference>
<feature type="transmembrane region" description="Helical" evidence="10">
    <location>
        <begin position="337"/>
        <end position="357"/>
    </location>
</feature>
<feature type="transmembrane region" description="Helical" evidence="10">
    <location>
        <begin position="109"/>
        <end position="132"/>
    </location>
</feature>
<dbReference type="InterPro" id="IPR004796">
    <property type="entry name" value="PTS_IIC_cello"/>
</dbReference>
<feature type="transmembrane region" description="Helical" evidence="10">
    <location>
        <begin position="410"/>
        <end position="431"/>
    </location>
</feature>
<comment type="function">
    <text evidence="9">The phosphoenolpyruvate-dependent sugar phosphotransferase system (PTS), a major carbohydrate active -transport system, catalyzes the phosphorylation of incoming sugar substrates concomitant with their translocation across the cell membrane.</text>
</comment>
<evidence type="ECO:0000256" key="5">
    <source>
        <dbReference type="ARBA" id="ARBA00022683"/>
    </source>
</evidence>
<evidence type="ECO:0000256" key="3">
    <source>
        <dbReference type="ARBA" id="ARBA00022475"/>
    </source>
</evidence>
<feature type="transmembrane region" description="Helical" evidence="10">
    <location>
        <begin position="75"/>
        <end position="97"/>
    </location>
</feature>
<dbReference type="PROSITE" id="PS51105">
    <property type="entry name" value="PTS_EIIC_TYPE_3"/>
    <property type="match status" value="1"/>
</dbReference>
<dbReference type="GO" id="GO:0008982">
    <property type="term" value="F:protein-N(PI)-phosphohistidine-sugar phosphotransferase activity"/>
    <property type="evidence" value="ECO:0007669"/>
    <property type="project" value="UniProtKB-UniRule"/>
</dbReference>
<feature type="transmembrane region" description="Helical" evidence="10">
    <location>
        <begin position="30"/>
        <end position="55"/>
    </location>
</feature>
<dbReference type="PANTHER" id="PTHR33989:SF8">
    <property type="entry name" value="PERMEASE IIC COMPONENT"/>
    <property type="match status" value="1"/>
</dbReference>
<dbReference type="InterPro" id="IPR051088">
    <property type="entry name" value="PTS_Sugar-EIIC/EIIB"/>
</dbReference>
<proteinExistence type="predicted"/>
<evidence type="ECO:0000256" key="6">
    <source>
        <dbReference type="ARBA" id="ARBA00022692"/>
    </source>
</evidence>
<accession>A0A7W2AQQ5</accession>
<comment type="caution">
    <text evidence="12">The sequence shown here is derived from an EMBL/GenBank/DDBJ whole genome shotgun (WGS) entry which is preliminary data.</text>
</comment>
<evidence type="ECO:0000256" key="9">
    <source>
        <dbReference type="PIRNR" id="PIRNR006351"/>
    </source>
</evidence>
<dbReference type="Pfam" id="PF02378">
    <property type="entry name" value="PTS_EIIC"/>
    <property type="match status" value="1"/>
</dbReference>
<evidence type="ECO:0000256" key="7">
    <source>
        <dbReference type="ARBA" id="ARBA00022989"/>
    </source>
</evidence>
<gene>
    <name evidence="12" type="primary">celB</name>
    <name evidence="12" type="ORF">H2C83_05310</name>
</gene>
<feature type="transmembrane region" description="Helical" evidence="10">
    <location>
        <begin position="162"/>
        <end position="184"/>
    </location>
</feature>
<dbReference type="InterPro" id="IPR003352">
    <property type="entry name" value="PTS_EIIC"/>
</dbReference>
<evidence type="ECO:0000313" key="13">
    <source>
        <dbReference type="Proteomes" id="UP000538292"/>
    </source>
</evidence>
<evidence type="ECO:0000256" key="4">
    <source>
        <dbReference type="ARBA" id="ARBA00022597"/>
    </source>
</evidence>
<evidence type="ECO:0000256" key="1">
    <source>
        <dbReference type="ARBA" id="ARBA00004651"/>
    </source>
</evidence>
<evidence type="ECO:0000256" key="2">
    <source>
        <dbReference type="ARBA" id="ARBA00022448"/>
    </source>
</evidence>
<feature type="transmembrane region" description="Helical" evidence="10">
    <location>
        <begin position="235"/>
        <end position="256"/>
    </location>
</feature>
<dbReference type="RefSeq" id="WP_181738569.1">
    <property type="nucleotide sequence ID" value="NZ_JACEOL010000017.1"/>
</dbReference>
<dbReference type="AlphaFoldDB" id="A0A7W2AQQ5"/>
<keyword evidence="7 10" id="KW-1133">Transmembrane helix</keyword>
<dbReference type="GO" id="GO:0005886">
    <property type="term" value="C:plasma membrane"/>
    <property type="evidence" value="ECO:0007669"/>
    <property type="project" value="UniProtKB-SubCell"/>
</dbReference>
<feature type="transmembrane region" description="Helical" evidence="10">
    <location>
        <begin position="263"/>
        <end position="283"/>
    </location>
</feature>
<keyword evidence="13" id="KW-1185">Reference proteome</keyword>
<dbReference type="PIRSF" id="PIRSF006351">
    <property type="entry name" value="PTS_EIIC-Cellobiose"/>
    <property type="match status" value="1"/>
</dbReference>
<feature type="transmembrane region" description="Helical" evidence="10">
    <location>
        <begin position="205"/>
        <end position="229"/>
    </location>
</feature>
<feature type="transmembrane region" description="Helical" evidence="10">
    <location>
        <begin position="303"/>
        <end position="325"/>
    </location>
</feature>
<dbReference type="Proteomes" id="UP000538292">
    <property type="component" value="Unassembled WGS sequence"/>
</dbReference>
<dbReference type="GO" id="GO:1901264">
    <property type="term" value="P:carbohydrate derivative transport"/>
    <property type="evidence" value="ECO:0007669"/>
    <property type="project" value="TreeGrafter"/>
</dbReference>